<protein>
    <submittedName>
        <fullName evidence="1">Uncharacterized protein</fullName>
    </submittedName>
</protein>
<organism evidence="1 2">
    <name type="scientific">Pseudozobellia thermophila</name>
    <dbReference type="NCBI Taxonomy" id="192903"/>
    <lineage>
        <taxon>Bacteria</taxon>
        <taxon>Pseudomonadati</taxon>
        <taxon>Bacteroidota</taxon>
        <taxon>Flavobacteriia</taxon>
        <taxon>Flavobacteriales</taxon>
        <taxon>Flavobacteriaceae</taxon>
        <taxon>Pseudozobellia</taxon>
    </lineage>
</organism>
<reference evidence="2" key="1">
    <citation type="submission" date="2016-11" db="EMBL/GenBank/DDBJ databases">
        <authorList>
            <person name="Varghese N."/>
            <person name="Submissions S."/>
        </authorList>
    </citation>
    <scope>NUCLEOTIDE SEQUENCE [LARGE SCALE GENOMIC DNA]</scope>
    <source>
        <strain evidence="2">DSM 19858</strain>
    </source>
</reference>
<accession>A0A1M6CZ86</accession>
<dbReference type="Proteomes" id="UP000184543">
    <property type="component" value="Unassembled WGS sequence"/>
</dbReference>
<keyword evidence="2" id="KW-1185">Reference proteome</keyword>
<evidence type="ECO:0000313" key="2">
    <source>
        <dbReference type="Proteomes" id="UP000184543"/>
    </source>
</evidence>
<proteinExistence type="predicted"/>
<dbReference type="AlphaFoldDB" id="A0A1M6CZ86"/>
<gene>
    <name evidence="1" type="ORF">SAMN04488513_101930</name>
</gene>
<dbReference type="EMBL" id="FQYU01000001">
    <property type="protein sequence ID" value="SHI66317.1"/>
    <property type="molecule type" value="Genomic_DNA"/>
</dbReference>
<name>A0A1M6CZ86_9FLAO</name>
<sequence length="43" mass="4932">MANMAFFDPFEVTTTLLYGYNKDAGYRQAYFIILKLATSCSVR</sequence>
<evidence type="ECO:0000313" key="1">
    <source>
        <dbReference type="EMBL" id="SHI66317.1"/>
    </source>
</evidence>